<dbReference type="Proteomes" id="UP001519460">
    <property type="component" value="Unassembled WGS sequence"/>
</dbReference>
<protein>
    <recommendedName>
        <fullName evidence="2">DnaJ homolog subfamily B member 9</fullName>
    </recommendedName>
    <alternativeName>
        <fullName evidence="3">Endoplasmic reticulum DNA J domain-containing protein 4</fullName>
    </alternativeName>
</protein>
<evidence type="ECO:0000256" key="1">
    <source>
        <dbReference type="ARBA" id="ARBA00023186"/>
    </source>
</evidence>
<evidence type="ECO:0000259" key="6">
    <source>
        <dbReference type="PROSITE" id="PS50076"/>
    </source>
</evidence>
<keyword evidence="1" id="KW-0143">Chaperone</keyword>
<comment type="caution">
    <text evidence="7">The sequence shown here is derived from an EMBL/GenBank/DDBJ whole genome shotgun (WGS) entry which is preliminary data.</text>
</comment>
<evidence type="ECO:0000313" key="7">
    <source>
        <dbReference type="EMBL" id="KAK7493932.1"/>
    </source>
</evidence>
<dbReference type="Pfam" id="PF00226">
    <property type="entry name" value="DnaJ"/>
    <property type="match status" value="1"/>
</dbReference>
<evidence type="ECO:0000256" key="3">
    <source>
        <dbReference type="ARBA" id="ARBA00041533"/>
    </source>
</evidence>
<gene>
    <name evidence="7" type="ORF">BaRGS_00014814</name>
</gene>
<dbReference type="InterPro" id="IPR018253">
    <property type="entry name" value="DnaJ_domain_CS"/>
</dbReference>
<comment type="subunit">
    <text evidence="5">Interacts with HSPA5/BiP; interaction is direct. Interacts with ERN1/IRE1 (via the luminal region). Interacts with DERL1.</text>
</comment>
<dbReference type="InterPro" id="IPR001623">
    <property type="entry name" value="DnaJ_domain"/>
</dbReference>
<organism evidence="7 8">
    <name type="scientific">Batillaria attramentaria</name>
    <dbReference type="NCBI Taxonomy" id="370345"/>
    <lineage>
        <taxon>Eukaryota</taxon>
        <taxon>Metazoa</taxon>
        <taxon>Spiralia</taxon>
        <taxon>Lophotrochozoa</taxon>
        <taxon>Mollusca</taxon>
        <taxon>Gastropoda</taxon>
        <taxon>Caenogastropoda</taxon>
        <taxon>Sorbeoconcha</taxon>
        <taxon>Cerithioidea</taxon>
        <taxon>Batillariidae</taxon>
        <taxon>Batillaria</taxon>
    </lineage>
</organism>
<dbReference type="InterPro" id="IPR036869">
    <property type="entry name" value="J_dom_sf"/>
</dbReference>
<dbReference type="PROSITE" id="PS00636">
    <property type="entry name" value="DNAJ_1"/>
    <property type="match status" value="1"/>
</dbReference>
<dbReference type="SMART" id="SM00271">
    <property type="entry name" value="DnaJ"/>
    <property type="match status" value="1"/>
</dbReference>
<sequence length="150" mass="16848">MKRDYVLALWAVCAVITAISYAAEDYYKILGVKRSASQKDIKKAFRNLALKYHPDKNKDPDAEKKFVKIAKAYEVLSDKEKRKQYDMYGDDSGGGGFFNFDDLFDDAGDDFFGNFHFGGSQGQRGGFHGQSCRTVTQRVGNMVTTHTVCS</sequence>
<name>A0ABD0L4H7_9CAEN</name>
<accession>A0ABD0L4H7</accession>
<evidence type="ECO:0000256" key="4">
    <source>
        <dbReference type="ARBA" id="ARBA00045428"/>
    </source>
</evidence>
<reference evidence="7 8" key="1">
    <citation type="journal article" date="2023" name="Sci. Data">
        <title>Genome assembly of the Korean intertidal mud-creeper Batillaria attramentaria.</title>
        <authorList>
            <person name="Patra A.K."/>
            <person name="Ho P.T."/>
            <person name="Jun S."/>
            <person name="Lee S.J."/>
            <person name="Kim Y."/>
            <person name="Won Y.J."/>
        </authorList>
    </citation>
    <scope>NUCLEOTIDE SEQUENCE [LARGE SCALE GENOMIC DNA]</scope>
    <source>
        <strain evidence="7">Wonlab-2016</strain>
    </source>
</reference>
<evidence type="ECO:0000256" key="5">
    <source>
        <dbReference type="ARBA" id="ARBA00046365"/>
    </source>
</evidence>
<evidence type="ECO:0000313" key="8">
    <source>
        <dbReference type="Proteomes" id="UP001519460"/>
    </source>
</evidence>
<dbReference type="PANTHER" id="PTHR44360">
    <property type="entry name" value="DNAJ HOMOLOG SUBFAMILY B MEMBER 9"/>
    <property type="match status" value="1"/>
</dbReference>
<keyword evidence="8" id="KW-1185">Reference proteome</keyword>
<dbReference type="SUPFAM" id="SSF46565">
    <property type="entry name" value="Chaperone J-domain"/>
    <property type="match status" value="1"/>
</dbReference>
<evidence type="ECO:0000256" key="2">
    <source>
        <dbReference type="ARBA" id="ARBA00040158"/>
    </source>
</evidence>
<dbReference type="Gene3D" id="1.10.287.110">
    <property type="entry name" value="DnaJ domain"/>
    <property type="match status" value="1"/>
</dbReference>
<dbReference type="PROSITE" id="PS50076">
    <property type="entry name" value="DNAJ_2"/>
    <property type="match status" value="1"/>
</dbReference>
<dbReference type="PANTHER" id="PTHR44360:SF1">
    <property type="entry name" value="DNAJ HOMOLOG SUBFAMILY B MEMBER 9"/>
    <property type="match status" value="1"/>
</dbReference>
<dbReference type="PRINTS" id="PR00625">
    <property type="entry name" value="JDOMAIN"/>
</dbReference>
<proteinExistence type="predicted"/>
<dbReference type="CDD" id="cd06257">
    <property type="entry name" value="DnaJ"/>
    <property type="match status" value="1"/>
</dbReference>
<feature type="domain" description="J" evidence="6">
    <location>
        <begin position="25"/>
        <end position="89"/>
    </location>
</feature>
<dbReference type="EMBL" id="JACVVK020000088">
    <property type="protein sequence ID" value="KAK7493932.1"/>
    <property type="molecule type" value="Genomic_DNA"/>
</dbReference>
<dbReference type="InterPro" id="IPR051948">
    <property type="entry name" value="Hsp70_co-chaperone_J-domain"/>
</dbReference>
<comment type="function">
    <text evidence="4">Co-chaperone for Hsp70 protein HSPA5/BiP that acts as a key repressor of the ERN1/IRE1-mediated unfolded protein response (UPR). J domain-containing co-chaperones stimulate the ATPase activity of Hsp70 proteins and are required for efficient substrate recognition by Hsp70 proteins. In the unstressed endoplasmic reticulum, interacts with the luminal region of ERN1/IRE1 and selectively recruits HSPA5/BiP: HSPA5/BiP disrupts the dimerization of the active ERN1/IRE1 luminal region, thereby inactivating ERN1/IRE1. Also involved in endoplasmic reticulum-associated degradation (ERAD) of misfolded proteins. Required for survival of B-cell progenitors and normal antibody production.</text>
</comment>
<dbReference type="AlphaFoldDB" id="A0ABD0L4H7"/>